<dbReference type="eggNOG" id="ENOG5033Y2V">
    <property type="taxonomic scope" value="Bacteria"/>
</dbReference>
<feature type="chain" id="PRO_5039185616" evidence="1">
    <location>
        <begin position="20"/>
        <end position="160"/>
    </location>
</feature>
<gene>
    <name evidence="2" type="ORF">EP57_07975</name>
</gene>
<dbReference type="Proteomes" id="UP000029844">
    <property type="component" value="Unassembled WGS sequence"/>
</dbReference>
<sequence>MTKKLLITFSLCLIFLLGACSTAPNGLNDNKSASPDKQADELATSLIQDVFAKKELPLKGSSLPKYQSSYQDIIDGKDYLYGAYYQKDKIHYLFTFIDKETPEKLELTLEKIDNSWQLTALNPWKTKGTDLTEKDIYNKIGKGTGDNIRIFNRGATFMRI</sequence>
<organism evidence="2 3">
    <name type="scientific">Listeria booriae</name>
    <dbReference type="NCBI Taxonomy" id="1552123"/>
    <lineage>
        <taxon>Bacteria</taxon>
        <taxon>Bacillati</taxon>
        <taxon>Bacillota</taxon>
        <taxon>Bacilli</taxon>
        <taxon>Bacillales</taxon>
        <taxon>Listeriaceae</taxon>
        <taxon>Listeria</taxon>
    </lineage>
</organism>
<dbReference type="OrthoDB" id="2360664at2"/>
<dbReference type="GeneID" id="58717313"/>
<proteinExistence type="predicted"/>
<evidence type="ECO:0000256" key="1">
    <source>
        <dbReference type="SAM" id="SignalP"/>
    </source>
</evidence>
<dbReference type="STRING" id="1552123.EP57_07975"/>
<evidence type="ECO:0000313" key="2">
    <source>
        <dbReference type="EMBL" id="KGL41770.1"/>
    </source>
</evidence>
<accession>A0A099WCE6</accession>
<comment type="caution">
    <text evidence="2">The sequence shown here is derived from an EMBL/GenBank/DDBJ whole genome shotgun (WGS) entry which is preliminary data.</text>
</comment>
<dbReference type="PROSITE" id="PS51257">
    <property type="entry name" value="PROKAR_LIPOPROTEIN"/>
    <property type="match status" value="1"/>
</dbReference>
<name>A0A099WCE6_9LIST</name>
<keyword evidence="1" id="KW-0732">Signal</keyword>
<dbReference type="EMBL" id="JNFA01000019">
    <property type="protein sequence ID" value="KGL41770.1"/>
    <property type="molecule type" value="Genomic_DNA"/>
</dbReference>
<dbReference type="AlphaFoldDB" id="A0A099WCE6"/>
<reference evidence="2 3" key="1">
    <citation type="submission" date="2014-05" db="EMBL/GenBank/DDBJ databases">
        <title>Novel Listeriaceae from food processing environments.</title>
        <authorList>
            <person name="den Bakker H.C."/>
        </authorList>
    </citation>
    <scope>NUCLEOTIDE SEQUENCE [LARGE SCALE GENOMIC DNA]</scope>
    <source>
        <strain evidence="2 3">FSL A5-0281</strain>
    </source>
</reference>
<feature type="signal peptide" evidence="1">
    <location>
        <begin position="1"/>
        <end position="19"/>
    </location>
</feature>
<keyword evidence="3" id="KW-1185">Reference proteome</keyword>
<protein>
    <submittedName>
        <fullName evidence="2">Uncharacterized protein</fullName>
    </submittedName>
</protein>
<evidence type="ECO:0000313" key="3">
    <source>
        <dbReference type="Proteomes" id="UP000029844"/>
    </source>
</evidence>
<dbReference type="RefSeq" id="WP_036085633.1">
    <property type="nucleotide sequence ID" value="NZ_CBCSHQ010000023.1"/>
</dbReference>